<proteinExistence type="predicted"/>
<reference evidence="1 2" key="1">
    <citation type="journal article" date="2013" name="Proc. Natl. Acad. Sci. U.S.A.">
        <title>Genome of an arbuscular mycorrhizal fungus provides insight into the oldest plant symbiosis.</title>
        <authorList>
            <person name="Tisserant E."/>
            <person name="Malbreil M."/>
            <person name="Kuo A."/>
            <person name="Kohler A."/>
            <person name="Symeonidi A."/>
            <person name="Balestrini R."/>
            <person name="Charron P."/>
            <person name="Duensing N."/>
            <person name="Frei Dit Frey N."/>
            <person name="Gianinazzi-Pearson V."/>
            <person name="Gilbert L.B."/>
            <person name="Handa Y."/>
            <person name="Herr J.R."/>
            <person name="Hijri M."/>
            <person name="Koul R."/>
            <person name="Kawaguchi M."/>
            <person name="Krajinski F."/>
            <person name="Lammers P.J."/>
            <person name="Masclaux F.G."/>
            <person name="Murat C."/>
            <person name="Morin E."/>
            <person name="Ndikumana S."/>
            <person name="Pagni M."/>
            <person name="Petitpierre D."/>
            <person name="Requena N."/>
            <person name="Rosikiewicz P."/>
            <person name="Riley R."/>
            <person name="Saito K."/>
            <person name="San Clemente H."/>
            <person name="Shapiro H."/>
            <person name="van Tuinen D."/>
            <person name="Becard G."/>
            <person name="Bonfante P."/>
            <person name="Paszkowski U."/>
            <person name="Shachar-Hill Y.Y."/>
            <person name="Tuskan G.A."/>
            <person name="Young P.W."/>
            <person name="Sanders I.R."/>
            <person name="Henrissat B."/>
            <person name="Rensing S.A."/>
            <person name="Grigoriev I.V."/>
            <person name="Corradi N."/>
            <person name="Roux C."/>
            <person name="Martin F."/>
        </authorList>
    </citation>
    <scope>NUCLEOTIDE SEQUENCE [LARGE SCALE GENOMIC DNA]</scope>
    <source>
        <strain evidence="1 2">DAOM 197198</strain>
    </source>
</reference>
<evidence type="ECO:0000313" key="2">
    <source>
        <dbReference type="Proteomes" id="UP000018888"/>
    </source>
</evidence>
<name>A0A2P4PVB2_RHIID</name>
<dbReference type="EMBL" id="AUPC02000138">
    <property type="protein sequence ID" value="POG69311.1"/>
    <property type="molecule type" value="Genomic_DNA"/>
</dbReference>
<gene>
    <name evidence="1" type="ORF">GLOIN_2v1480143</name>
</gene>
<accession>A0A2P4PVB2</accession>
<dbReference type="VEuPathDB" id="FungiDB:RhiirFUN_017410"/>
<keyword evidence="2" id="KW-1185">Reference proteome</keyword>
<reference evidence="1 2" key="2">
    <citation type="journal article" date="2018" name="New Phytol.">
        <title>High intraspecific genome diversity in the model arbuscular mycorrhizal symbiont Rhizophagus irregularis.</title>
        <authorList>
            <person name="Chen E.C.H."/>
            <person name="Morin E."/>
            <person name="Beaudet D."/>
            <person name="Noel J."/>
            <person name="Yildirir G."/>
            <person name="Ndikumana S."/>
            <person name="Charron P."/>
            <person name="St-Onge C."/>
            <person name="Giorgi J."/>
            <person name="Kruger M."/>
            <person name="Marton T."/>
            <person name="Ropars J."/>
            <person name="Grigoriev I.V."/>
            <person name="Hainaut M."/>
            <person name="Henrissat B."/>
            <person name="Roux C."/>
            <person name="Martin F."/>
            <person name="Corradi N."/>
        </authorList>
    </citation>
    <scope>NUCLEOTIDE SEQUENCE [LARGE SCALE GENOMIC DNA]</scope>
    <source>
        <strain evidence="1 2">DAOM 197198</strain>
    </source>
</reference>
<dbReference type="Proteomes" id="UP000018888">
    <property type="component" value="Unassembled WGS sequence"/>
</dbReference>
<sequence length="156" mass="18188">MNEDNNLIKTWYFYFKWAGLWKAHRIGIRMGNFEMQHESLSAFAPLFPVADISGLSNMTAEYTSEGWTRLFNCYSIGEERLNVILQQDILKREKRVAKGRRAKNIGHNKIANMKKSNNNNTKGRGRGGVQHFQNSLEFWNCETNNILILVQDQKFK</sequence>
<evidence type="ECO:0000313" key="1">
    <source>
        <dbReference type="EMBL" id="POG69311.1"/>
    </source>
</evidence>
<comment type="caution">
    <text evidence="1">The sequence shown here is derived from an EMBL/GenBank/DDBJ whole genome shotgun (WGS) entry which is preliminary data.</text>
</comment>
<dbReference type="AlphaFoldDB" id="A0A2P4PVB2"/>
<protein>
    <submittedName>
        <fullName evidence="1">Uncharacterized protein</fullName>
    </submittedName>
</protein>
<organism evidence="1 2">
    <name type="scientific">Rhizophagus irregularis (strain DAOM 181602 / DAOM 197198 / MUCL 43194)</name>
    <name type="common">Arbuscular mycorrhizal fungus</name>
    <name type="synonym">Glomus intraradices</name>
    <dbReference type="NCBI Taxonomy" id="747089"/>
    <lineage>
        <taxon>Eukaryota</taxon>
        <taxon>Fungi</taxon>
        <taxon>Fungi incertae sedis</taxon>
        <taxon>Mucoromycota</taxon>
        <taxon>Glomeromycotina</taxon>
        <taxon>Glomeromycetes</taxon>
        <taxon>Glomerales</taxon>
        <taxon>Glomeraceae</taxon>
        <taxon>Rhizophagus</taxon>
    </lineage>
</organism>